<accession>W7D8P3</accession>
<evidence type="ECO:0000313" key="2">
    <source>
        <dbReference type="Proteomes" id="UP000019241"/>
    </source>
</evidence>
<organism evidence="1 2">
    <name type="scientific">Listeria fleischmannii FSL S10-1203</name>
    <dbReference type="NCBI Taxonomy" id="1265822"/>
    <lineage>
        <taxon>Bacteria</taxon>
        <taxon>Bacillati</taxon>
        <taxon>Bacillota</taxon>
        <taxon>Bacilli</taxon>
        <taxon>Bacillales</taxon>
        <taxon>Listeriaceae</taxon>
        <taxon>Listeria</taxon>
    </lineage>
</organism>
<dbReference type="AlphaFoldDB" id="W7D8P3"/>
<proteinExistence type="predicted"/>
<sequence>MRIFDKISDTSLLHNLIEESKLMFNLSFLENLNENNIGLVDGYLESIRILNSTILEDEYNNYDNYLHEDQKIKLLNNIDNDKFAEKIIKSLHFDPEIWERYLSMEDEYRIRKIGQLQSKEAVIWLIKNSKKHAVNLLDSLISRKGDKINLSELGDILGIGDFFVEMRPPASNAKQIPIEEIKSSELLQFLRQKGILKIQENKHKLKNIFL</sequence>
<gene>
    <name evidence="1" type="ORF">MCOL2_20383</name>
</gene>
<evidence type="ECO:0000313" key="1">
    <source>
        <dbReference type="EMBL" id="EUJ43866.1"/>
    </source>
</evidence>
<dbReference type="EMBL" id="AODM01000092">
    <property type="protein sequence ID" value="EUJ43866.1"/>
    <property type="molecule type" value="Genomic_DNA"/>
</dbReference>
<reference evidence="1 2" key="1">
    <citation type="submission" date="2012-12" db="EMBL/GenBank/DDBJ databases">
        <title>Novel taxa of Listeriaceae from agricultural environments in the United States.</title>
        <authorList>
            <person name="den Bakker H.C."/>
            <person name="Allred A."/>
            <person name="Warchocki S."/>
            <person name="Wright E.M."/>
            <person name="Burrell A."/>
            <person name="Nightingale K.K."/>
            <person name="Kephart D."/>
            <person name="Wiedmann M."/>
        </authorList>
    </citation>
    <scope>NUCLEOTIDE SEQUENCE [LARGE SCALE GENOMIC DNA]</scope>
    <source>
        <strain evidence="1 2">FSL S10-1203</strain>
    </source>
</reference>
<dbReference type="RefSeq" id="WP_036065534.1">
    <property type="nucleotide sequence ID" value="NZ_AODM01000092.1"/>
</dbReference>
<dbReference type="PATRIC" id="fig|1265822.4.peg.4171"/>
<protein>
    <submittedName>
        <fullName evidence="1">Uncharacterized protein</fullName>
    </submittedName>
</protein>
<dbReference type="Proteomes" id="UP000019241">
    <property type="component" value="Unassembled WGS sequence"/>
</dbReference>
<comment type="caution">
    <text evidence="1">The sequence shown here is derived from an EMBL/GenBank/DDBJ whole genome shotgun (WGS) entry which is preliminary data.</text>
</comment>
<name>W7D8P3_9LIST</name>